<name>A0AAJ4SHW1_MAMSC</name>
<proteinExistence type="predicted"/>
<feature type="transmembrane region" description="Helical" evidence="1">
    <location>
        <begin position="196"/>
        <end position="217"/>
    </location>
</feature>
<sequence>MNILKFIGGIIQSLWKIFIIINVIFILVLLLFKPYIRVGLWEFIFRGNNDIELSMHLYRIPGLYILIMVLAIIFIYRFIHVIYQYYIVEWQMQLNIAGKWIVLLIVPFILSVIYIISIWLLISLIEGEFTINNIHLSYLIVSVYFLMIVFIWTYIAYKFYISFMISLLWVIATTRFDLDINILNASLFSRIQGVSYTNLLCCVLSIVVVNMLLFIELGRDHHIKFQRGDDEE</sequence>
<evidence type="ECO:0000256" key="1">
    <source>
        <dbReference type="SAM" id="Phobius"/>
    </source>
</evidence>
<organism evidence="2 3">
    <name type="scientific">Mammaliicoccus sciuri</name>
    <name type="common">Staphylococcus sciuri</name>
    <dbReference type="NCBI Taxonomy" id="1296"/>
    <lineage>
        <taxon>Bacteria</taxon>
        <taxon>Bacillati</taxon>
        <taxon>Bacillota</taxon>
        <taxon>Bacilli</taxon>
        <taxon>Bacillales</taxon>
        <taxon>Staphylococcaceae</taxon>
        <taxon>Mammaliicoccus</taxon>
    </lineage>
</organism>
<reference evidence="2 3" key="1">
    <citation type="submission" date="2018-10" db="EMBL/GenBank/DDBJ databases">
        <title>A collection Staphylococci species genome sequencing.</title>
        <authorList>
            <person name="Cole K."/>
        </authorList>
    </citation>
    <scope>NUCLEOTIDE SEQUENCE [LARGE SCALE GENOMIC DNA]</scope>
    <source>
        <strain evidence="3">NCTC 12218</strain>
    </source>
</reference>
<keyword evidence="1" id="KW-0812">Transmembrane</keyword>
<feature type="transmembrane region" description="Helical" evidence="1">
    <location>
        <begin position="159"/>
        <end position="176"/>
    </location>
</feature>
<evidence type="ECO:0000313" key="3">
    <source>
        <dbReference type="Proteomes" id="UP000274792"/>
    </source>
</evidence>
<feature type="transmembrane region" description="Helical" evidence="1">
    <location>
        <begin position="134"/>
        <end position="152"/>
    </location>
</feature>
<dbReference type="RefSeq" id="WP_126477253.1">
    <property type="nucleotide sequence ID" value="NZ_RXWV01000036.1"/>
</dbReference>
<accession>A0AAJ4SHW1</accession>
<dbReference type="EMBL" id="RXWV01000036">
    <property type="protein sequence ID" value="RTX72919.1"/>
    <property type="molecule type" value="Genomic_DNA"/>
</dbReference>
<feature type="transmembrane region" description="Helical" evidence="1">
    <location>
        <begin position="14"/>
        <end position="36"/>
    </location>
</feature>
<evidence type="ECO:0000313" key="2">
    <source>
        <dbReference type="EMBL" id="RTX72919.1"/>
    </source>
</evidence>
<feature type="transmembrane region" description="Helical" evidence="1">
    <location>
        <begin position="56"/>
        <end position="79"/>
    </location>
</feature>
<keyword evidence="1" id="KW-1133">Transmembrane helix</keyword>
<protein>
    <submittedName>
        <fullName evidence="2">Uncharacterized protein</fullName>
    </submittedName>
</protein>
<dbReference type="Proteomes" id="UP000274792">
    <property type="component" value="Unassembled WGS sequence"/>
</dbReference>
<gene>
    <name evidence="2" type="ORF">CD117_07295</name>
</gene>
<keyword evidence="1" id="KW-0472">Membrane</keyword>
<feature type="transmembrane region" description="Helical" evidence="1">
    <location>
        <begin position="100"/>
        <end position="122"/>
    </location>
</feature>
<comment type="caution">
    <text evidence="2">The sequence shown here is derived from an EMBL/GenBank/DDBJ whole genome shotgun (WGS) entry which is preliminary data.</text>
</comment>
<dbReference type="AlphaFoldDB" id="A0AAJ4SHW1"/>